<dbReference type="EMBL" id="CATQJL010000001">
    <property type="protein sequence ID" value="CAJ0590915.1"/>
    <property type="molecule type" value="Genomic_DNA"/>
</dbReference>
<feature type="region of interest" description="Disordered" evidence="10">
    <location>
        <begin position="213"/>
        <end position="235"/>
    </location>
</feature>
<evidence type="ECO:0000256" key="1">
    <source>
        <dbReference type="ARBA" id="ARBA00000215"/>
    </source>
</evidence>
<comment type="subcellular location">
    <subcellularLocation>
        <location evidence="2 9">Cell membrane</location>
        <topology evidence="2 9">Multi-pass membrane protein</topology>
    </subcellularLocation>
</comment>
<evidence type="ECO:0000313" key="11">
    <source>
        <dbReference type="EMBL" id="CAJ0590915.1"/>
    </source>
</evidence>
<dbReference type="Pfam" id="PF06237">
    <property type="entry name" value="SLC52_ribofla_tr"/>
    <property type="match status" value="1"/>
</dbReference>
<protein>
    <recommendedName>
        <fullName evidence="9">Riboflavin transporter</fullName>
    </recommendedName>
</protein>
<keyword evidence="4 9" id="KW-0813">Transport</keyword>
<evidence type="ECO:0000256" key="3">
    <source>
        <dbReference type="ARBA" id="ARBA00006366"/>
    </source>
</evidence>
<accession>A0AA36DPM2</accession>
<comment type="similarity">
    <text evidence="3 9">Belongs to the riboflavin transporter family.</text>
</comment>
<evidence type="ECO:0000256" key="7">
    <source>
        <dbReference type="ARBA" id="ARBA00022989"/>
    </source>
</evidence>
<evidence type="ECO:0000256" key="2">
    <source>
        <dbReference type="ARBA" id="ARBA00004651"/>
    </source>
</evidence>
<keyword evidence="6 9" id="KW-0812">Transmembrane</keyword>
<feature type="transmembrane region" description="Helical" evidence="9">
    <location>
        <begin position="180"/>
        <end position="203"/>
    </location>
</feature>
<evidence type="ECO:0000256" key="10">
    <source>
        <dbReference type="SAM" id="MobiDB-lite"/>
    </source>
</evidence>
<name>A0AA36DPM2_CYLNA</name>
<dbReference type="PANTHER" id="PTHR12929:SF10">
    <property type="entry name" value="RIBOFLAVIN TRANSPORTER"/>
    <property type="match status" value="1"/>
</dbReference>
<dbReference type="GO" id="GO:0032217">
    <property type="term" value="F:riboflavin transmembrane transporter activity"/>
    <property type="evidence" value="ECO:0007669"/>
    <property type="project" value="UniProtKB-UniRule"/>
</dbReference>
<feature type="transmembrane region" description="Helical" evidence="9">
    <location>
        <begin position="140"/>
        <end position="160"/>
    </location>
</feature>
<dbReference type="GO" id="GO:0005886">
    <property type="term" value="C:plasma membrane"/>
    <property type="evidence" value="ECO:0007669"/>
    <property type="project" value="UniProtKB-SubCell"/>
</dbReference>
<feature type="transmembrane region" description="Helical" evidence="9">
    <location>
        <begin position="108"/>
        <end position="128"/>
    </location>
</feature>
<evidence type="ECO:0000256" key="5">
    <source>
        <dbReference type="ARBA" id="ARBA00022475"/>
    </source>
</evidence>
<feature type="transmembrane region" description="Helical" evidence="9">
    <location>
        <begin position="283"/>
        <end position="305"/>
    </location>
</feature>
<dbReference type="InterPro" id="IPR009357">
    <property type="entry name" value="Riboflavin_transptr"/>
</dbReference>
<evidence type="ECO:0000256" key="4">
    <source>
        <dbReference type="ARBA" id="ARBA00022448"/>
    </source>
</evidence>
<dbReference type="PANTHER" id="PTHR12929">
    <property type="entry name" value="SOLUTE CARRIER FAMILY 52"/>
    <property type="match status" value="1"/>
</dbReference>
<organism evidence="11 12">
    <name type="scientific">Cylicocyclus nassatus</name>
    <name type="common">Nematode worm</name>
    <dbReference type="NCBI Taxonomy" id="53992"/>
    <lineage>
        <taxon>Eukaryota</taxon>
        <taxon>Metazoa</taxon>
        <taxon>Ecdysozoa</taxon>
        <taxon>Nematoda</taxon>
        <taxon>Chromadorea</taxon>
        <taxon>Rhabditida</taxon>
        <taxon>Rhabditina</taxon>
        <taxon>Rhabditomorpha</taxon>
        <taxon>Strongyloidea</taxon>
        <taxon>Strongylidae</taxon>
        <taxon>Cylicocyclus</taxon>
    </lineage>
</organism>
<feature type="transmembrane region" description="Helical" evidence="9">
    <location>
        <begin position="75"/>
        <end position="96"/>
    </location>
</feature>
<reference evidence="11" key="1">
    <citation type="submission" date="2023-07" db="EMBL/GenBank/DDBJ databases">
        <authorList>
            <consortium name="CYATHOMIX"/>
        </authorList>
    </citation>
    <scope>NUCLEOTIDE SEQUENCE</scope>
    <source>
        <strain evidence="11">N/A</strain>
    </source>
</reference>
<feature type="transmembrane region" description="Helical" evidence="9">
    <location>
        <begin position="312"/>
        <end position="331"/>
    </location>
</feature>
<gene>
    <name evidence="11" type="ORF">CYNAS_LOCUS2898</name>
</gene>
<feature type="transmembrane region" description="Helical" evidence="9">
    <location>
        <begin position="43"/>
        <end position="63"/>
    </location>
</feature>
<proteinExistence type="inferred from homology"/>
<feature type="transmembrane region" description="Helical" evidence="9">
    <location>
        <begin position="380"/>
        <end position="402"/>
    </location>
</feature>
<dbReference type="Proteomes" id="UP001176961">
    <property type="component" value="Unassembled WGS sequence"/>
</dbReference>
<evidence type="ECO:0000313" key="12">
    <source>
        <dbReference type="Proteomes" id="UP001176961"/>
    </source>
</evidence>
<keyword evidence="7 9" id="KW-1133">Transmembrane helix</keyword>
<keyword evidence="8 9" id="KW-0472">Membrane</keyword>
<comment type="function">
    <text evidence="9">Plasma membrane transporter mediating the uptake by cells of the water soluble vitamin B2/riboflavin that plays a key role in biochemical oxidation-reduction reactions of the carbohydrate, lipid, and amino acid metabolism.</text>
</comment>
<evidence type="ECO:0000256" key="9">
    <source>
        <dbReference type="RuleBase" id="RU368035"/>
    </source>
</evidence>
<keyword evidence="5 9" id="KW-1003">Cell membrane</keyword>
<keyword evidence="12" id="KW-1185">Reference proteome</keyword>
<feature type="transmembrane region" description="Helical" evidence="9">
    <location>
        <begin position="249"/>
        <end position="271"/>
    </location>
</feature>
<evidence type="ECO:0000256" key="6">
    <source>
        <dbReference type="ARBA" id="ARBA00022692"/>
    </source>
</evidence>
<comment type="caution">
    <text evidence="11">The sequence shown here is derived from an EMBL/GenBank/DDBJ whole genome shotgun (WGS) entry which is preliminary data.</text>
</comment>
<feature type="transmembrane region" description="Helical" evidence="9">
    <location>
        <begin position="343"/>
        <end position="368"/>
    </location>
</feature>
<feature type="compositionally biased region" description="Low complexity" evidence="10">
    <location>
        <begin position="221"/>
        <end position="232"/>
    </location>
</feature>
<comment type="catalytic activity">
    <reaction evidence="1 9">
        <text>riboflavin(in) = riboflavin(out)</text>
        <dbReference type="Rhea" id="RHEA:35015"/>
        <dbReference type="ChEBI" id="CHEBI:57986"/>
    </reaction>
</comment>
<evidence type="ECO:0000256" key="8">
    <source>
        <dbReference type="ARBA" id="ARBA00023136"/>
    </source>
</evidence>
<sequence>MSSIFILVVVVIFGSVTWIGTNSVWMQLPLLTSELPEGWNLPSYISAVVQIACIGPLIYTIVAKGCKAIAISHTRLILCFLILACICQLGLAFLWSETATIGSRNCSVALFVLLFGLALVDVISNVLFMPFMAKFHPSYLNAYFVGMGFSSLIPSILALIQGTSTYECVEGVPHYSAPRFSAGVFFGIIFISTCISTVAFLILKRRAAENEPMVEVDQETRSTTPATTSSSSREQIISAGPNELSRASYIVILLITALISAQMNGIITSISSYATLPYSQQTYHYSITFSNIVIPAASFLSFFVIIKRLSILLPLAAMSTLTTAFLVYLAALSPSMIFDLKTAGSALSITAFLVAAGLHSYLRVAFASRLRNCTNSESKLFWCGFFTQIGSFIASMVMLPLVDFAHVFNSAPPCR</sequence>
<dbReference type="AlphaFoldDB" id="A0AA36DPM2"/>